<dbReference type="PROSITE" id="PS50106">
    <property type="entry name" value="PDZ"/>
    <property type="match status" value="1"/>
</dbReference>
<name>A0AAD2CJD6_9STRA</name>
<feature type="compositionally biased region" description="Polar residues" evidence="1">
    <location>
        <begin position="41"/>
        <end position="74"/>
    </location>
</feature>
<feature type="region of interest" description="Disordered" evidence="1">
    <location>
        <begin position="284"/>
        <end position="432"/>
    </location>
</feature>
<evidence type="ECO:0000259" key="3">
    <source>
        <dbReference type="PROSITE" id="PS50106"/>
    </source>
</evidence>
<feature type="compositionally biased region" description="Polar residues" evidence="1">
    <location>
        <begin position="258"/>
        <end position="272"/>
    </location>
</feature>
<keyword evidence="2" id="KW-0472">Membrane</keyword>
<evidence type="ECO:0000313" key="4">
    <source>
        <dbReference type="EMBL" id="CAJ1935729.1"/>
    </source>
</evidence>
<evidence type="ECO:0000256" key="1">
    <source>
        <dbReference type="SAM" id="MobiDB-lite"/>
    </source>
</evidence>
<dbReference type="InterPro" id="IPR036034">
    <property type="entry name" value="PDZ_sf"/>
</dbReference>
<feature type="compositionally biased region" description="Polar residues" evidence="1">
    <location>
        <begin position="241"/>
        <end position="250"/>
    </location>
</feature>
<sequence>MKVNADGESMDEFFVNSIQHSATRSNQAIGKATVSLRNRRNLATSSPSAESTIPSDAPSSMPSIVPSENPSSLPSRDPSVMPSAMPSVEPSLRPSVRPSLQPSMNPSNIPSLVPSEAPSTSPSYEPRTVVRPYNLAHDKWALAAVIGGTLAVVVSIACYLYWFRCRRQVGIVRHRPDALTTKDAQKRQDRSSIVPPRSVDSNRQSLADTSSGDPILLRLPTRSGEKRQHGRPVGQIDSIDENSLYTSTYSTRKEPSVSLHSRQSHISQPGSDSLTLEVAALFPSSNHSRSESRHSSVTSASRSSKPHLKELRGIGPLSLDSPQKYSSIAQAKRLPTAQHRNQRKGRVAFGQDTAFTAEGSMSSRRSYASRSQRSYSSHSATARSHKRPERLLDSVHRRQDSLGNYSKSSHNSSSRFGRENSSIHKSVDGTESSLVVSHISDKDFLADMQSLDSNESPSSASGRSFSSRSSRRKGGPLADFLESMMKSSSHYRRTIPQVTPEEGEFLPDNDGASSKKIIRCTSLPPSKRSTSRTGRGGNEDAFSESSSDMTENERYHDQRSPRKVFTHENIQEKGPVVRKVTPPSSASSDSSYRDLGLLQVADFDYSNNGQKWEKAESVVDFSGDNASQSSHSSEKSPGNDWLFDAVEQALGPRSMSADMESLGGKSSSARSRSRERSRCRSSSLDARSRTPRALEQEKERLEIQLASLEGEQMSVTSFVASSAAMSFSTMGSRSLQPKVSSKKRIVVVVPPGRLGVVLANRNSGKGTIVAEVRKSSVLYGMISQGDRMVAIDGEDVTAMTMGEITAIMMEKSDHDRRLTLLTSVDKTSKQYRQP</sequence>
<feature type="compositionally biased region" description="Basic and acidic residues" evidence="1">
    <location>
        <begin position="389"/>
        <end position="400"/>
    </location>
</feature>
<feature type="region of interest" description="Disordered" evidence="1">
    <location>
        <begin position="653"/>
        <end position="696"/>
    </location>
</feature>
<proteinExistence type="predicted"/>
<accession>A0AAD2CJD6</accession>
<feature type="compositionally biased region" description="Low complexity" evidence="1">
    <location>
        <begin position="401"/>
        <end position="414"/>
    </location>
</feature>
<feature type="compositionally biased region" description="Low complexity" evidence="1">
    <location>
        <begin position="456"/>
        <end position="468"/>
    </location>
</feature>
<dbReference type="SMART" id="SM00228">
    <property type="entry name" value="PDZ"/>
    <property type="match status" value="1"/>
</dbReference>
<feature type="region of interest" description="Disordered" evidence="1">
    <location>
        <begin position="450"/>
        <end position="476"/>
    </location>
</feature>
<feature type="region of interest" description="Disordered" evidence="1">
    <location>
        <begin position="21"/>
        <end position="125"/>
    </location>
</feature>
<feature type="compositionally biased region" description="Basic and acidic residues" evidence="1">
    <location>
        <begin position="551"/>
        <end position="571"/>
    </location>
</feature>
<comment type="caution">
    <text evidence="4">The sequence shown here is derived from an EMBL/GenBank/DDBJ whole genome shotgun (WGS) entry which is preliminary data.</text>
</comment>
<feature type="compositionally biased region" description="Low complexity" evidence="1">
    <location>
        <begin position="360"/>
        <end position="379"/>
    </location>
</feature>
<keyword evidence="2" id="KW-0812">Transmembrane</keyword>
<evidence type="ECO:0000256" key="2">
    <source>
        <dbReference type="SAM" id="Phobius"/>
    </source>
</evidence>
<evidence type="ECO:0000313" key="5">
    <source>
        <dbReference type="Proteomes" id="UP001295423"/>
    </source>
</evidence>
<feature type="compositionally biased region" description="Polar residues" evidence="1">
    <location>
        <begin position="320"/>
        <end position="329"/>
    </location>
</feature>
<dbReference type="Gene3D" id="2.30.42.10">
    <property type="match status" value="1"/>
</dbReference>
<feature type="domain" description="PDZ" evidence="3">
    <location>
        <begin position="752"/>
        <end position="810"/>
    </location>
</feature>
<feature type="compositionally biased region" description="Polar residues" evidence="1">
    <location>
        <begin position="523"/>
        <end position="533"/>
    </location>
</feature>
<dbReference type="Proteomes" id="UP001295423">
    <property type="component" value="Unassembled WGS sequence"/>
</dbReference>
<feature type="transmembrane region" description="Helical" evidence="2">
    <location>
        <begin position="140"/>
        <end position="162"/>
    </location>
</feature>
<feature type="compositionally biased region" description="Polar residues" evidence="1">
    <location>
        <begin position="98"/>
        <end position="110"/>
    </location>
</feature>
<dbReference type="AlphaFoldDB" id="A0AAD2CJD6"/>
<dbReference type="InterPro" id="IPR001478">
    <property type="entry name" value="PDZ"/>
</dbReference>
<organism evidence="4 5">
    <name type="scientific">Cylindrotheca closterium</name>
    <dbReference type="NCBI Taxonomy" id="2856"/>
    <lineage>
        <taxon>Eukaryota</taxon>
        <taxon>Sar</taxon>
        <taxon>Stramenopiles</taxon>
        <taxon>Ochrophyta</taxon>
        <taxon>Bacillariophyta</taxon>
        <taxon>Bacillariophyceae</taxon>
        <taxon>Bacillariophycidae</taxon>
        <taxon>Bacillariales</taxon>
        <taxon>Bacillariaceae</taxon>
        <taxon>Cylindrotheca</taxon>
    </lineage>
</organism>
<dbReference type="EMBL" id="CAKOGP040000502">
    <property type="protein sequence ID" value="CAJ1935729.1"/>
    <property type="molecule type" value="Genomic_DNA"/>
</dbReference>
<protein>
    <recommendedName>
        <fullName evidence="3">PDZ domain-containing protein</fullName>
    </recommendedName>
</protein>
<dbReference type="SUPFAM" id="SSF50156">
    <property type="entry name" value="PDZ domain-like"/>
    <property type="match status" value="1"/>
</dbReference>
<feature type="region of interest" description="Disordered" evidence="1">
    <location>
        <begin position="179"/>
        <end position="272"/>
    </location>
</feature>
<gene>
    <name evidence="4" type="ORF">CYCCA115_LOCUS4881</name>
</gene>
<feature type="compositionally biased region" description="Basic and acidic residues" evidence="1">
    <location>
        <begin position="686"/>
        <end position="696"/>
    </location>
</feature>
<feature type="compositionally biased region" description="Basic and acidic residues" evidence="1">
    <location>
        <begin position="416"/>
        <end position="428"/>
    </location>
</feature>
<reference evidence="4" key="1">
    <citation type="submission" date="2023-08" db="EMBL/GenBank/DDBJ databases">
        <authorList>
            <person name="Audoor S."/>
            <person name="Bilcke G."/>
        </authorList>
    </citation>
    <scope>NUCLEOTIDE SEQUENCE</scope>
</reference>
<keyword evidence="2" id="KW-1133">Transmembrane helix</keyword>
<feature type="region of interest" description="Disordered" evidence="1">
    <location>
        <begin position="497"/>
        <end position="591"/>
    </location>
</feature>
<keyword evidence="5" id="KW-1185">Reference proteome</keyword>
<feature type="compositionally biased region" description="Polar residues" evidence="1">
    <location>
        <begin position="199"/>
        <end position="212"/>
    </location>
</feature>